<comment type="catalytic activity">
    <reaction evidence="11">
        <text>a 6-O-methyl-2'-deoxyguanosine in DNA + L-cysteinyl-[protein] = S-methyl-L-cysteinyl-[protein] + a 2'-deoxyguanosine in DNA</text>
        <dbReference type="Rhea" id="RHEA:24000"/>
        <dbReference type="Rhea" id="RHEA-COMP:10131"/>
        <dbReference type="Rhea" id="RHEA-COMP:10132"/>
        <dbReference type="Rhea" id="RHEA-COMP:11367"/>
        <dbReference type="Rhea" id="RHEA-COMP:11368"/>
        <dbReference type="ChEBI" id="CHEBI:29950"/>
        <dbReference type="ChEBI" id="CHEBI:82612"/>
        <dbReference type="ChEBI" id="CHEBI:85445"/>
        <dbReference type="ChEBI" id="CHEBI:85448"/>
        <dbReference type="EC" id="2.1.1.63"/>
    </reaction>
</comment>
<dbReference type="InterPro" id="IPR001497">
    <property type="entry name" value="MethylDNA_cys_MeTrfase_AS"/>
</dbReference>
<dbReference type="EMBL" id="JAEQBW010000003">
    <property type="protein sequence ID" value="MBK6265347.1"/>
    <property type="molecule type" value="Genomic_DNA"/>
</dbReference>
<evidence type="ECO:0000256" key="1">
    <source>
        <dbReference type="ARBA" id="ARBA00001286"/>
    </source>
</evidence>
<dbReference type="InterPro" id="IPR036388">
    <property type="entry name" value="WH-like_DNA-bd_sf"/>
</dbReference>
<feature type="active site" description="Nucleophile; methyl group acceptor from either O6-methylguanine or O4-methylthymine" evidence="12">
    <location>
        <position position="315"/>
    </location>
</feature>
<dbReference type="Pfam" id="PF02870">
    <property type="entry name" value="Methyltransf_1N"/>
    <property type="match status" value="1"/>
</dbReference>
<feature type="binding site" evidence="13">
    <location>
        <position position="34"/>
    </location>
    <ligand>
        <name>Zn(2+)</name>
        <dbReference type="ChEBI" id="CHEBI:29105"/>
    </ligand>
</feature>
<dbReference type="InterPro" id="IPR014048">
    <property type="entry name" value="MethylDNA_cys_MeTrfase_DNA-bd"/>
</dbReference>
<dbReference type="GO" id="GO:0006281">
    <property type="term" value="P:DNA repair"/>
    <property type="evidence" value="ECO:0007669"/>
    <property type="project" value="UniProtKB-KW"/>
</dbReference>
<keyword evidence="6" id="KW-0227">DNA damage</keyword>
<evidence type="ECO:0000256" key="6">
    <source>
        <dbReference type="ARBA" id="ARBA00022763"/>
    </source>
</evidence>
<dbReference type="GO" id="GO:0008270">
    <property type="term" value="F:zinc ion binding"/>
    <property type="evidence" value="ECO:0007669"/>
    <property type="project" value="InterPro"/>
</dbReference>
<evidence type="ECO:0000256" key="4">
    <source>
        <dbReference type="ARBA" id="ARBA00022603"/>
    </source>
</evidence>
<protein>
    <recommendedName>
        <fullName evidence="3">methylated-DNA--[protein]-cysteine S-methyltransferase</fullName>
        <ecNumber evidence="3">2.1.1.63</ecNumber>
    </recommendedName>
</protein>
<keyword evidence="5" id="KW-0808">Transferase</keyword>
<dbReference type="FunFam" id="1.10.10.10:FF:000214">
    <property type="entry name" value="Methylated-DNA--protein-cysteine methyltransferase"/>
    <property type="match status" value="1"/>
</dbReference>
<feature type="binding site" evidence="13">
    <location>
        <position position="38"/>
    </location>
    <ligand>
        <name>Zn(2+)</name>
        <dbReference type="ChEBI" id="CHEBI:29105"/>
    </ligand>
</feature>
<dbReference type="InterPro" id="IPR016221">
    <property type="entry name" value="Bifunct_regulatory_prot_Ada"/>
</dbReference>
<dbReference type="NCBIfam" id="TIGR00589">
    <property type="entry name" value="ogt"/>
    <property type="match status" value="1"/>
</dbReference>
<proteinExistence type="inferred from homology"/>
<evidence type="ECO:0000256" key="9">
    <source>
        <dbReference type="ARBA" id="ARBA00023163"/>
    </source>
</evidence>
<dbReference type="CDD" id="cd06445">
    <property type="entry name" value="ATase"/>
    <property type="match status" value="1"/>
</dbReference>
<keyword evidence="8" id="KW-0010">Activator</keyword>
<gene>
    <name evidence="15" type="ORF">JKA74_09880</name>
</gene>
<dbReference type="Gene3D" id="1.10.10.60">
    <property type="entry name" value="Homeodomain-like"/>
    <property type="match status" value="1"/>
</dbReference>
<evidence type="ECO:0000259" key="14">
    <source>
        <dbReference type="PROSITE" id="PS01124"/>
    </source>
</evidence>
<evidence type="ECO:0000256" key="12">
    <source>
        <dbReference type="PIRSR" id="PIRSR000409-1"/>
    </source>
</evidence>
<dbReference type="Gene3D" id="3.40.10.10">
    <property type="entry name" value="DNA Methylphosphotriester Repair Domain"/>
    <property type="match status" value="1"/>
</dbReference>
<comment type="caution">
    <text evidence="15">The sequence shown here is derived from an EMBL/GenBank/DDBJ whole genome shotgun (WGS) entry which is preliminary data.</text>
</comment>
<dbReference type="InterPro" id="IPR004026">
    <property type="entry name" value="Ada_DNA_repair_Zn-bd"/>
</dbReference>
<dbReference type="InterPro" id="IPR009057">
    <property type="entry name" value="Homeodomain-like_sf"/>
</dbReference>
<dbReference type="AlphaFoldDB" id="A0A935C936"/>
<dbReference type="PANTHER" id="PTHR10815:SF5">
    <property type="entry name" value="METHYLATED-DNA--PROTEIN-CYSTEINE METHYLTRANSFERASE"/>
    <property type="match status" value="1"/>
</dbReference>
<feature type="binding site" evidence="13">
    <location>
        <position position="65"/>
    </location>
    <ligand>
        <name>Zn(2+)</name>
        <dbReference type="ChEBI" id="CHEBI:29105"/>
    </ligand>
</feature>
<dbReference type="SUPFAM" id="SSF46767">
    <property type="entry name" value="Methylated DNA-protein cysteine methyltransferase, C-terminal domain"/>
    <property type="match status" value="1"/>
</dbReference>
<name>A0A935C936_9BACT</name>
<dbReference type="Pfam" id="PF02805">
    <property type="entry name" value="Ada_Zn_binding"/>
    <property type="match status" value="1"/>
</dbReference>
<comment type="catalytic activity">
    <reaction evidence="1">
        <text>a 4-O-methyl-thymidine in DNA + L-cysteinyl-[protein] = a thymidine in DNA + S-methyl-L-cysteinyl-[protein]</text>
        <dbReference type="Rhea" id="RHEA:53428"/>
        <dbReference type="Rhea" id="RHEA-COMP:10131"/>
        <dbReference type="Rhea" id="RHEA-COMP:10132"/>
        <dbReference type="Rhea" id="RHEA-COMP:13555"/>
        <dbReference type="Rhea" id="RHEA-COMP:13556"/>
        <dbReference type="ChEBI" id="CHEBI:29950"/>
        <dbReference type="ChEBI" id="CHEBI:82612"/>
        <dbReference type="ChEBI" id="CHEBI:137386"/>
        <dbReference type="ChEBI" id="CHEBI:137387"/>
        <dbReference type="EC" id="2.1.1.63"/>
    </reaction>
</comment>
<evidence type="ECO:0000256" key="7">
    <source>
        <dbReference type="ARBA" id="ARBA00023015"/>
    </source>
</evidence>
<dbReference type="InterPro" id="IPR018060">
    <property type="entry name" value="HTH_AraC"/>
</dbReference>
<feature type="active site" description="Nucleophile; methyl group acceptor from methylphosphotriester" evidence="12">
    <location>
        <position position="34"/>
    </location>
</feature>
<dbReference type="Gene3D" id="1.10.10.10">
    <property type="entry name" value="Winged helix-like DNA-binding domain superfamily/Winged helix DNA-binding domain"/>
    <property type="match status" value="1"/>
</dbReference>
<evidence type="ECO:0000256" key="8">
    <source>
        <dbReference type="ARBA" id="ARBA00023159"/>
    </source>
</evidence>
<comment type="cofactor">
    <cofactor evidence="13">
        <name>Zn(2+)</name>
        <dbReference type="ChEBI" id="CHEBI:29105"/>
    </cofactor>
    <text evidence="13">Binds 1 zinc ion per subunit.</text>
</comment>
<keyword evidence="9" id="KW-0804">Transcription</keyword>
<dbReference type="SUPFAM" id="SSF46689">
    <property type="entry name" value="Homeodomain-like"/>
    <property type="match status" value="1"/>
</dbReference>
<comment type="similarity">
    <text evidence="2">Belongs to the MGMT family.</text>
</comment>
<evidence type="ECO:0000313" key="15">
    <source>
        <dbReference type="EMBL" id="MBK6265347.1"/>
    </source>
</evidence>
<evidence type="ECO:0000256" key="5">
    <source>
        <dbReference type="ARBA" id="ARBA00022679"/>
    </source>
</evidence>
<dbReference type="InterPro" id="IPR035451">
    <property type="entry name" value="Ada-like_dom_sf"/>
</dbReference>
<dbReference type="InterPro" id="IPR036217">
    <property type="entry name" value="MethylDNA_cys_MeTrfase_DNAb"/>
</dbReference>
<dbReference type="GO" id="GO:0003908">
    <property type="term" value="F:methylated-DNA-[protein]-cysteine S-methyltransferase activity"/>
    <property type="evidence" value="ECO:0007669"/>
    <property type="project" value="UniProtKB-EC"/>
</dbReference>
<keyword evidence="4" id="KW-0489">Methyltransferase</keyword>
<dbReference type="GO" id="GO:0003700">
    <property type="term" value="F:DNA-binding transcription factor activity"/>
    <property type="evidence" value="ECO:0007669"/>
    <property type="project" value="InterPro"/>
</dbReference>
<dbReference type="Pfam" id="PF01035">
    <property type="entry name" value="DNA_binding_1"/>
    <property type="match status" value="1"/>
</dbReference>
<evidence type="ECO:0000256" key="11">
    <source>
        <dbReference type="ARBA" id="ARBA00049348"/>
    </source>
</evidence>
<dbReference type="InterPro" id="IPR008332">
    <property type="entry name" value="MethylG_MeTrfase_N"/>
</dbReference>
<dbReference type="PANTHER" id="PTHR10815">
    <property type="entry name" value="METHYLATED-DNA--PROTEIN-CYSTEINE METHYLTRANSFERASE"/>
    <property type="match status" value="1"/>
</dbReference>
<dbReference type="Pfam" id="PF12833">
    <property type="entry name" value="HTH_18"/>
    <property type="match status" value="1"/>
</dbReference>
<keyword evidence="10" id="KW-0234">DNA repair</keyword>
<dbReference type="RefSeq" id="WP_201431013.1">
    <property type="nucleotide sequence ID" value="NZ_JAEQBW010000003.1"/>
</dbReference>
<keyword evidence="13" id="KW-0479">Metal-binding</keyword>
<dbReference type="SUPFAM" id="SSF57884">
    <property type="entry name" value="Ada DNA repair protein, N-terminal domain (N-Ada 10)"/>
    <property type="match status" value="1"/>
</dbReference>
<dbReference type="PROSITE" id="PS01124">
    <property type="entry name" value="HTH_ARAC_FAMILY_2"/>
    <property type="match status" value="1"/>
</dbReference>
<organism evidence="15 16">
    <name type="scientific">Marivirga aurantiaca</name>
    <dbReference type="NCBI Taxonomy" id="2802615"/>
    <lineage>
        <taxon>Bacteria</taxon>
        <taxon>Pseudomonadati</taxon>
        <taxon>Bacteroidota</taxon>
        <taxon>Cytophagia</taxon>
        <taxon>Cytophagales</taxon>
        <taxon>Marivirgaceae</taxon>
        <taxon>Marivirga</taxon>
    </lineage>
</organism>
<dbReference type="Gene3D" id="3.30.160.70">
    <property type="entry name" value="Methylated DNA-protein cysteine methyltransferase domain"/>
    <property type="match status" value="1"/>
</dbReference>
<reference evidence="15" key="1">
    <citation type="submission" date="2021-01" db="EMBL/GenBank/DDBJ databases">
        <title>Marivirga aurantiaca sp. nov., isolated from intertidal surface sediments.</title>
        <authorList>
            <person name="Zhang M."/>
        </authorList>
    </citation>
    <scope>NUCLEOTIDE SEQUENCE</scope>
    <source>
        <strain evidence="15">S37H4</strain>
    </source>
</reference>
<keyword evidence="16" id="KW-1185">Reference proteome</keyword>
<dbReference type="Proteomes" id="UP000611723">
    <property type="component" value="Unassembled WGS sequence"/>
</dbReference>
<sequence>MELTKEIMYKAIVEKDTSFEGVFFTAVKTTGIFCRPSCTARKPKLENVEFLKTSKECILKGYRACKVCNPLKTLNHTPIEFQQIINELSENPTLKFKDYDLKQKGIEPSQIRRWFLKNHGITFQAYQRMFRINSAFKKIQNGESVTHTAFDTGFESLSGFGDSFKNIFGVSPKQGRQQSIIDLKRIETPLGTMLVCATNQGICLLEFTDRKMLETELKSISKLLNATIIQGNNKHFAPLEVQLEEYFKGNRKEFSVPLHTPDTDFQNKVWTALQLIPYGQTKSYKEQAIALGSHKSVRAVANANGMNRISILIPCHRVIGSDGQLTGYGGGLWRKKYLLEHEEKMAGNE</sequence>
<feature type="binding site" evidence="13">
    <location>
        <position position="68"/>
    </location>
    <ligand>
        <name>Zn(2+)</name>
        <dbReference type="ChEBI" id="CHEBI:29105"/>
    </ligand>
</feature>
<dbReference type="PIRSF" id="PIRSF000409">
    <property type="entry name" value="Ada"/>
    <property type="match status" value="1"/>
</dbReference>
<dbReference type="SUPFAM" id="SSF53155">
    <property type="entry name" value="Methylated DNA-protein cysteine methyltransferase domain"/>
    <property type="match status" value="1"/>
</dbReference>
<keyword evidence="7" id="KW-0805">Transcription regulation</keyword>
<keyword evidence="13" id="KW-0862">Zinc</keyword>
<dbReference type="EC" id="2.1.1.63" evidence="3"/>
<evidence type="ECO:0000313" key="16">
    <source>
        <dbReference type="Proteomes" id="UP000611723"/>
    </source>
</evidence>
<evidence type="ECO:0000256" key="13">
    <source>
        <dbReference type="PIRSR" id="PIRSR000409-3"/>
    </source>
</evidence>
<dbReference type="InterPro" id="IPR036631">
    <property type="entry name" value="MGMT_N_sf"/>
</dbReference>
<dbReference type="GO" id="GO:0043565">
    <property type="term" value="F:sequence-specific DNA binding"/>
    <property type="evidence" value="ECO:0007669"/>
    <property type="project" value="InterPro"/>
</dbReference>
<evidence type="ECO:0000256" key="10">
    <source>
        <dbReference type="ARBA" id="ARBA00023204"/>
    </source>
</evidence>
<dbReference type="PROSITE" id="PS00374">
    <property type="entry name" value="MGMT"/>
    <property type="match status" value="1"/>
</dbReference>
<evidence type="ECO:0000256" key="3">
    <source>
        <dbReference type="ARBA" id="ARBA00011918"/>
    </source>
</evidence>
<evidence type="ECO:0000256" key="2">
    <source>
        <dbReference type="ARBA" id="ARBA00008711"/>
    </source>
</evidence>
<accession>A0A935C936</accession>
<feature type="domain" description="HTH araC/xylS-type" evidence="14">
    <location>
        <begin position="105"/>
        <end position="178"/>
    </location>
</feature>
<dbReference type="GO" id="GO:0032259">
    <property type="term" value="P:methylation"/>
    <property type="evidence" value="ECO:0007669"/>
    <property type="project" value="UniProtKB-KW"/>
</dbReference>
<dbReference type="SMART" id="SM00342">
    <property type="entry name" value="HTH_ARAC"/>
    <property type="match status" value="1"/>
</dbReference>